<organism evidence="2 3">
    <name type="scientific">Didymodactylos carnosus</name>
    <dbReference type="NCBI Taxonomy" id="1234261"/>
    <lineage>
        <taxon>Eukaryota</taxon>
        <taxon>Metazoa</taxon>
        <taxon>Spiralia</taxon>
        <taxon>Gnathifera</taxon>
        <taxon>Rotifera</taxon>
        <taxon>Eurotatoria</taxon>
        <taxon>Bdelloidea</taxon>
        <taxon>Philodinida</taxon>
        <taxon>Philodinidae</taxon>
        <taxon>Didymodactylos</taxon>
    </lineage>
</organism>
<gene>
    <name evidence="1" type="ORF">OVA965_LOCUS45914</name>
    <name evidence="2" type="ORF">TMI583_LOCUS49914</name>
</gene>
<reference evidence="2" key="1">
    <citation type="submission" date="2021-02" db="EMBL/GenBank/DDBJ databases">
        <authorList>
            <person name="Nowell W R."/>
        </authorList>
    </citation>
    <scope>NUCLEOTIDE SEQUENCE</scope>
</reference>
<comment type="caution">
    <text evidence="2">The sequence shown here is derived from an EMBL/GenBank/DDBJ whole genome shotgun (WGS) entry which is preliminary data.</text>
</comment>
<dbReference type="AlphaFoldDB" id="A0A8S2YIL0"/>
<sequence length="52" mass="5856">NKIRQAAREGQKRQADEFLQRTAKKQKLANFNVGDNVVSVLIRAVGVPLCLY</sequence>
<protein>
    <submittedName>
        <fullName evidence="2">Uncharacterized protein</fullName>
    </submittedName>
</protein>
<evidence type="ECO:0000313" key="3">
    <source>
        <dbReference type="Proteomes" id="UP000682733"/>
    </source>
</evidence>
<evidence type="ECO:0000313" key="1">
    <source>
        <dbReference type="EMBL" id="CAF1676613.1"/>
    </source>
</evidence>
<name>A0A8S2YIL0_9BILA</name>
<feature type="non-terminal residue" evidence="2">
    <location>
        <position position="1"/>
    </location>
</feature>
<evidence type="ECO:0000313" key="2">
    <source>
        <dbReference type="EMBL" id="CAF4560777.1"/>
    </source>
</evidence>
<dbReference type="EMBL" id="CAJOBA010113553">
    <property type="protein sequence ID" value="CAF4560777.1"/>
    <property type="molecule type" value="Genomic_DNA"/>
</dbReference>
<dbReference type="Proteomes" id="UP000682733">
    <property type="component" value="Unassembled WGS sequence"/>
</dbReference>
<dbReference type="EMBL" id="CAJNOK010077366">
    <property type="protein sequence ID" value="CAF1676613.1"/>
    <property type="molecule type" value="Genomic_DNA"/>
</dbReference>
<proteinExistence type="predicted"/>
<accession>A0A8S2YIL0</accession>
<dbReference type="Proteomes" id="UP000677228">
    <property type="component" value="Unassembled WGS sequence"/>
</dbReference>